<keyword evidence="2" id="KW-1185">Reference proteome</keyword>
<dbReference type="Proteomes" id="UP001180081">
    <property type="component" value="Unassembled WGS sequence"/>
</dbReference>
<dbReference type="RefSeq" id="WP_290333284.1">
    <property type="nucleotide sequence ID" value="NZ_JAUFPU010000018.1"/>
</dbReference>
<reference evidence="1" key="1">
    <citation type="journal article" date="2014" name="Int. J. Syst. Evol. Microbiol.">
        <title>Complete genome of a new Firmicutes species belonging to the dominant human colonic microbiota ('Ruminococcus bicirculans') reveals two chromosomes and a selective capacity to utilize plant glucans.</title>
        <authorList>
            <consortium name="NISC Comparative Sequencing Program"/>
            <person name="Wegmann U."/>
            <person name="Louis P."/>
            <person name="Goesmann A."/>
            <person name="Henrissat B."/>
            <person name="Duncan S.H."/>
            <person name="Flint H.J."/>
        </authorList>
    </citation>
    <scope>NUCLEOTIDE SEQUENCE</scope>
    <source>
        <strain evidence="1">CECT 7703</strain>
    </source>
</reference>
<proteinExistence type="predicted"/>
<comment type="caution">
    <text evidence="1">The sequence shown here is derived from an EMBL/GenBank/DDBJ whole genome shotgun (WGS) entry which is preliminary data.</text>
</comment>
<evidence type="ECO:0000313" key="2">
    <source>
        <dbReference type="Proteomes" id="UP001180081"/>
    </source>
</evidence>
<accession>A0ABT8B777</accession>
<reference evidence="1" key="2">
    <citation type="submission" date="2023-06" db="EMBL/GenBank/DDBJ databases">
        <authorList>
            <person name="Lucena T."/>
            <person name="Sun Q."/>
        </authorList>
    </citation>
    <scope>NUCLEOTIDE SEQUENCE</scope>
    <source>
        <strain evidence="1">CECT 7703</strain>
    </source>
</reference>
<evidence type="ECO:0008006" key="3">
    <source>
        <dbReference type="Google" id="ProtNLM"/>
    </source>
</evidence>
<sequence>MPFEVVLRRHGLGAGLVLLLAGQVAAQADDALFADELGGREARLGGVLKLGSTLVDEPERERAYLSSGFARLEYEQPLGPSGKLIAHGQLDLLAASDRRLYQAMRDQPGPVDRSLTLHKRLEHGHQHQWRASLDWLYYQHDWEGGRLTLGRQPVSLTQGRIWSPADLLAPFAPGDLERLYKPGVDGVRLAWSATADLSLTSMVTSAKVQGEGSHANFLQQADWADERGKTTLLLSYRDGQRSVALSRQHNNLLAGADVYGELAASRLEARSAQLWRDRTAVRAVVGLNRKVAENTLLTLEYFYQSLGVTEPADYAAFEQRAAQTDLPAMGLGRHKLGVALSRQVSTLLSLEGQWQANLNDGSGAVSGLLKYSLQKDLELRAAFSLALGGKRDSEYRRLGNAWQLGMFYYW</sequence>
<evidence type="ECO:0000313" key="1">
    <source>
        <dbReference type="EMBL" id="MDN3577879.1"/>
    </source>
</evidence>
<dbReference type="EMBL" id="JAUFPU010000018">
    <property type="protein sequence ID" value="MDN3577879.1"/>
    <property type="molecule type" value="Genomic_DNA"/>
</dbReference>
<organism evidence="1 2">
    <name type="scientific">Chitinimonas viridis</name>
    <dbReference type="NCBI Taxonomy" id="664880"/>
    <lineage>
        <taxon>Bacteria</taxon>
        <taxon>Pseudomonadati</taxon>
        <taxon>Pseudomonadota</taxon>
        <taxon>Betaproteobacteria</taxon>
        <taxon>Neisseriales</taxon>
        <taxon>Chitinibacteraceae</taxon>
        <taxon>Chitinimonas</taxon>
    </lineage>
</organism>
<name>A0ABT8B777_9NEIS</name>
<gene>
    <name evidence="1" type="ORF">QWZ03_13980</name>
</gene>
<protein>
    <recommendedName>
        <fullName evidence="3">Alginate export domain-containing protein</fullName>
    </recommendedName>
</protein>